<organism evidence="2 3">
    <name type="scientific">Aliarcobacter cryaerophilus</name>
    <dbReference type="NCBI Taxonomy" id="28198"/>
    <lineage>
        <taxon>Bacteria</taxon>
        <taxon>Pseudomonadati</taxon>
        <taxon>Campylobacterota</taxon>
        <taxon>Epsilonproteobacteria</taxon>
        <taxon>Campylobacterales</taxon>
        <taxon>Arcobacteraceae</taxon>
        <taxon>Aliarcobacter</taxon>
    </lineage>
</organism>
<dbReference type="RefSeq" id="WP_187474233.1">
    <property type="nucleotide sequence ID" value="NZ_CP060693.1"/>
</dbReference>
<dbReference type="InterPro" id="IPR023220">
    <property type="entry name" value="T4SS_VirB5-domain"/>
</dbReference>
<evidence type="ECO:0000313" key="3">
    <source>
        <dbReference type="Proteomes" id="UP000515842"/>
    </source>
</evidence>
<dbReference type="AlphaFoldDB" id="A0A7G9LMA6"/>
<evidence type="ECO:0000313" key="2">
    <source>
        <dbReference type="EMBL" id="QNM89755.1"/>
    </source>
</evidence>
<dbReference type="SUPFAM" id="SSF101082">
    <property type="entry name" value="Typo IV secretion system protein TraC"/>
    <property type="match status" value="1"/>
</dbReference>
<name>A0A7G9LMA6_9BACT</name>
<feature type="coiled-coil region" evidence="1">
    <location>
        <begin position="155"/>
        <end position="226"/>
    </location>
</feature>
<dbReference type="Pfam" id="PF07996">
    <property type="entry name" value="T4SS"/>
    <property type="match status" value="1"/>
</dbReference>
<evidence type="ECO:0008006" key="4">
    <source>
        <dbReference type="Google" id="ProtNLM"/>
    </source>
</evidence>
<proteinExistence type="predicted"/>
<reference evidence="2 3" key="1">
    <citation type="journal article" date="2020" name="Front. Microbiol.">
        <title>Genomic Analysis and Antimicrobial Resistance of Aliarcobacter cryaerophilus Strains From German Water Poultry.</title>
        <authorList>
            <person name="Muller E."/>
            <person name="Hotzel H."/>
            <person name="Ahlers C."/>
            <person name="Hanel I."/>
            <person name="Tomaso H."/>
            <person name="Abdel-Glil M.Y."/>
        </authorList>
    </citation>
    <scope>NUCLEOTIDE SEQUENCE [LARGE SCALE GENOMIC DNA]</scope>
    <source>
        <strain evidence="2 3">16CS1285-4</strain>
    </source>
</reference>
<sequence length="249" mass="28735">MKKYLLSAVLSTQLLFSSGIPTVDVLAIAQSLAQNIKEIAEWKETAERWSETASHYSSQLTAYETELMTKTGIRDSVNFVKDLNRLQQYAKVYGEDYLDLAKAMANPSSQIGNLSRSLFQKYNVFDRCENQIYKDWEKENCKLKLQREVTQIATVQETKKMVDTSAENLEKLSQKVSSSQDIKESQDIANAINIEMAQMQLIQMKIDLMEKNNQAMARAEEEQKQRQFESTLNKHSDFSKFNWSINKEK</sequence>
<accession>A0A7G9LMA6</accession>
<keyword evidence="1" id="KW-0175">Coiled coil</keyword>
<protein>
    <recommendedName>
        <fullName evidence="4">P-type conjugative transfer protein TrbJ</fullName>
    </recommendedName>
</protein>
<gene>
    <name evidence="2" type="ORF">HOO34_09005</name>
</gene>
<dbReference type="EMBL" id="CP060693">
    <property type="protein sequence ID" value="QNM89755.1"/>
    <property type="molecule type" value="Genomic_DNA"/>
</dbReference>
<dbReference type="InterPro" id="IPR014158">
    <property type="entry name" value="T4SS_VirB5"/>
</dbReference>
<dbReference type="Gene3D" id="1.20.58.430">
    <property type="entry name" value="Type IV secretion system, VirB5-domain"/>
    <property type="match status" value="1"/>
</dbReference>
<dbReference type="Proteomes" id="UP000515842">
    <property type="component" value="Chromosome"/>
</dbReference>
<evidence type="ECO:0000256" key="1">
    <source>
        <dbReference type="SAM" id="Coils"/>
    </source>
</evidence>